<feature type="transmembrane region" description="Helical" evidence="1">
    <location>
        <begin position="608"/>
        <end position="628"/>
    </location>
</feature>
<dbReference type="InterPro" id="IPR007246">
    <property type="entry name" value="Gaa1"/>
</dbReference>
<keyword evidence="3" id="KW-1185">Reference proteome</keyword>
<feature type="transmembrane region" description="Helical" evidence="1">
    <location>
        <begin position="580"/>
        <end position="601"/>
    </location>
</feature>
<feature type="transmembrane region" description="Helical" evidence="1">
    <location>
        <begin position="399"/>
        <end position="418"/>
    </location>
</feature>
<sequence>MPGLLARLKSSLKSSEADRIRRRRAINGFISRAIPFTRVLLFLVGYVWMLALPSPRLGRTTYIDENALQPSQVTTRWDWGDVHRADVYLGQLEELVNSNATSAQKAEFLKVEFEKMGIPAATQPYSFSTPQHEIAGFNAYAVLSAPRTSGTETMVISASWVSLIGEEDKTLNMRGVATVLALAKFLKGYSLWAKDIIFIISDGYLDGMHAWLSAYHGVSQSNLQYQPLSLTSGVIWTALNIDYPGHSFSHLGVFFEGLDGLLPNQDLLNSFETISRHTGGVPVVQYDHLDFRDSDSPKWLLELARGNLELKEYAVRAKNIGRHVKYQATGSPSGPHGLFHRYRIDAITIFAVPAMGPHGFHAIGRVVESTLRTMNNLLERLHASFFFYILTTPGTFLKIGHYLPSVVLISVALMFGGLREWNQAGWVEVIHQEPVEKEDSKRTNGPDRTWERRKRPVLNALLVMIATHAVGGLLFSVVSRGWTSKFLRTLLTFLHLQIAFRVVSWGISSTGLMQQPHRTSTAPLSSVLKAMNLCLASTVISVTVVLNFSLAALLSISLGLPLSLSASDGSRMTRELKCTAHLLLASGILAQLITGIFDVFWNWQVLRVWFAPFMFMVYVPLVLQSGLICTLSS</sequence>
<dbReference type="Gene3D" id="3.40.630.10">
    <property type="entry name" value="Zn peptidases"/>
    <property type="match status" value="1"/>
</dbReference>
<dbReference type="Pfam" id="PF04114">
    <property type="entry name" value="Gaa1"/>
    <property type="match status" value="1"/>
</dbReference>
<reference evidence="2 3" key="1">
    <citation type="submission" date="2018-06" db="EMBL/GenBank/DDBJ databases">
        <title>A transcriptomic atlas of mushroom development highlights an independent origin of complex multicellularity.</title>
        <authorList>
            <consortium name="DOE Joint Genome Institute"/>
            <person name="Krizsan K."/>
            <person name="Almasi E."/>
            <person name="Merenyi Z."/>
            <person name="Sahu N."/>
            <person name="Viragh M."/>
            <person name="Koszo T."/>
            <person name="Mondo S."/>
            <person name="Kiss B."/>
            <person name="Balint B."/>
            <person name="Kues U."/>
            <person name="Barry K."/>
            <person name="Hegedus J.C."/>
            <person name="Henrissat B."/>
            <person name="Johnson J."/>
            <person name="Lipzen A."/>
            <person name="Ohm R."/>
            <person name="Nagy I."/>
            <person name="Pangilinan J."/>
            <person name="Yan J."/>
            <person name="Xiong Y."/>
            <person name="Grigoriev I.V."/>
            <person name="Hibbett D.S."/>
            <person name="Nagy L.G."/>
        </authorList>
    </citation>
    <scope>NUCLEOTIDE SEQUENCE [LARGE SCALE GENOMIC DNA]</scope>
    <source>
        <strain evidence="2 3">SZMC22713</strain>
    </source>
</reference>
<name>A0A4Y7Q2N3_9AGAM</name>
<protein>
    <submittedName>
        <fullName evidence="2">Gaa1-domain-containing protein</fullName>
    </submittedName>
</protein>
<dbReference type="PANTHER" id="PTHR13304:SF0">
    <property type="entry name" value="GLYCOSYLPHOSPHATIDYLINOSITOL ANCHOR ATTACHMENT 1 PROTEIN"/>
    <property type="match status" value="1"/>
</dbReference>
<dbReference type="AlphaFoldDB" id="A0A4Y7Q2N3"/>
<evidence type="ECO:0000313" key="3">
    <source>
        <dbReference type="Proteomes" id="UP000294933"/>
    </source>
</evidence>
<evidence type="ECO:0000313" key="2">
    <source>
        <dbReference type="EMBL" id="TDL21581.1"/>
    </source>
</evidence>
<dbReference type="STRING" id="50990.A0A4Y7Q2N3"/>
<dbReference type="EMBL" id="ML170180">
    <property type="protein sequence ID" value="TDL21581.1"/>
    <property type="molecule type" value="Genomic_DNA"/>
</dbReference>
<accession>A0A4Y7Q2N3</accession>
<dbReference type="GO" id="GO:0042765">
    <property type="term" value="C:GPI-anchor transamidase complex"/>
    <property type="evidence" value="ECO:0007669"/>
    <property type="project" value="InterPro"/>
</dbReference>
<keyword evidence="1" id="KW-1133">Transmembrane helix</keyword>
<dbReference type="GO" id="GO:0016255">
    <property type="term" value="P:attachment of GPI anchor to protein"/>
    <property type="evidence" value="ECO:0007669"/>
    <property type="project" value="TreeGrafter"/>
</dbReference>
<dbReference type="Proteomes" id="UP000294933">
    <property type="component" value="Unassembled WGS sequence"/>
</dbReference>
<proteinExistence type="predicted"/>
<dbReference type="VEuPathDB" id="FungiDB:BD410DRAFT_724268"/>
<feature type="transmembrane region" description="Helical" evidence="1">
    <location>
        <begin position="29"/>
        <end position="51"/>
    </location>
</feature>
<gene>
    <name evidence="2" type="ORF">BD410DRAFT_724268</name>
</gene>
<feature type="transmembrane region" description="Helical" evidence="1">
    <location>
        <begin position="457"/>
        <end position="478"/>
    </location>
</feature>
<keyword evidence="1" id="KW-0812">Transmembrane</keyword>
<dbReference type="OrthoDB" id="445301at2759"/>
<organism evidence="2 3">
    <name type="scientific">Rickenella mellea</name>
    <dbReference type="NCBI Taxonomy" id="50990"/>
    <lineage>
        <taxon>Eukaryota</taxon>
        <taxon>Fungi</taxon>
        <taxon>Dikarya</taxon>
        <taxon>Basidiomycota</taxon>
        <taxon>Agaricomycotina</taxon>
        <taxon>Agaricomycetes</taxon>
        <taxon>Hymenochaetales</taxon>
        <taxon>Rickenellaceae</taxon>
        <taxon>Rickenella</taxon>
    </lineage>
</organism>
<feature type="transmembrane region" description="Helical" evidence="1">
    <location>
        <begin position="533"/>
        <end position="560"/>
    </location>
</feature>
<keyword evidence="1" id="KW-0472">Membrane</keyword>
<evidence type="ECO:0000256" key="1">
    <source>
        <dbReference type="SAM" id="Phobius"/>
    </source>
</evidence>
<dbReference type="PANTHER" id="PTHR13304">
    <property type="entry name" value="GLYCOSYLPHOSPHATIDYLINOSITOL ANCHOR ATTACHMENT 1 PROTEIN"/>
    <property type="match status" value="1"/>
</dbReference>